<evidence type="ECO:0000256" key="1">
    <source>
        <dbReference type="PROSITE-ProRule" id="PRU00175"/>
    </source>
</evidence>
<dbReference type="SUPFAM" id="SSF54236">
    <property type="entry name" value="Ubiquitin-like"/>
    <property type="match status" value="1"/>
</dbReference>
<evidence type="ECO:0000313" key="3">
    <source>
        <dbReference type="EMBL" id="KAG2221869.1"/>
    </source>
</evidence>
<dbReference type="EMBL" id="JAEPRB010000098">
    <property type="protein sequence ID" value="KAG2221869.1"/>
    <property type="molecule type" value="Genomic_DNA"/>
</dbReference>
<dbReference type="InterPro" id="IPR001841">
    <property type="entry name" value="Znf_RING"/>
</dbReference>
<dbReference type="InterPro" id="IPR051826">
    <property type="entry name" value="E3_ubiquitin-ligase_domain"/>
</dbReference>
<gene>
    <name evidence="3" type="ORF">INT45_003583</name>
</gene>
<dbReference type="Proteomes" id="UP000646827">
    <property type="component" value="Unassembled WGS sequence"/>
</dbReference>
<keyword evidence="1" id="KW-0479">Metal-binding</keyword>
<accession>A0A8H7S375</accession>
<dbReference type="SUPFAM" id="SSF57850">
    <property type="entry name" value="RING/U-box"/>
    <property type="match status" value="1"/>
</dbReference>
<evidence type="ECO:0000259" key="2">
    <source>
        <dbReference type="PROSITE" id="PS50089"/>
    </source>
</evidence>
<dbReference type="InterPro" id="IPR013083">
    <property type="entry name" value="Znf_RING/FYVE/PHD"/>
</dbReference>
<dbReference type="Pfam" id="PF13639">
    <property type="entry name" value="zf-RING_2"/>
    <property type="match status" value="1"/>
</dbReference>
<dbReference type="AlphaFoldDB" id="A0A8H7S375"/>
<evidence type="ECO:0000313" key="4">
    <source>
        <dbReference type="Proteomes" id="UP000646827"/>
    </source>
</evidence>
<keyword evidence="1" id="KW-0863">Zinc-finger</keyword>
<name>A0A8H7S375_9FUNG</name>
<reference evidence="3 4" key="1">
    <citation type="submission" date="2020-12" db="EMBL/GenBank/DDBJ databases">
        <title>Metabolic potential, ecology and presence of endohyphal bacteria is reflected in genomic diversity of Mucoromycotina.</title>
        <authorList>
            <person name="Muszewska A."/>
            <person name="Okrasinska A."/>
            <person name="Steczkiewicz K."/>
            <person name="Drgas O."/>
            <person name="Orlowska M."/>
            <person name="Perlinska-Lenart U."/>
            <person name="Aleksandrzak-Piekarczyk T."/>
            <person name="Szatraj K."/>
            <person name="Zielenkiewicz U."/>
            <person name="Pilsyk S."/>
            <person name="Malc E."/>
            <person name="Mieczkowski P."/>
            <person name="Kruszewska J.S."/>
            <person name="Biernat P."/>
            <person name="Pawlowska J."/>
        </authorList>
    </citation>
    <scope>NUCLEOTIDE SEQUENCE [LARGE SCALE GENOMIC DNA]</scope>
    <source>
        <strain evidence="3 4">CBS 142.35</strain>
    </source>
</reference>
<comment type="caution">
    <text evidence="3">The sequence shown here is derived from an EMBL/GenBank/DDBJ whole genome shotgun (WGS) entry which is preliminary data.</text>
</comment>
<dbReference type="GO" id="GO:0006511">
    <property type="term" value="P:ubiquitin-dependent protein catabolic process"/>
    <property type="evidence" value="ECO:0007669"/>
    <property type="project" value="TreeGrafter"/>
</dbReference>
<dbReference type="PANTHER" id="PTHR22765">
    <property type="entry name" value="RING FINGER AND PROTEASE ASSOCIATED DOMAIN-CONTAINING"/>
    <property type="match status" value="1"/>
</dbReference>
<dbReference type="GO" id="GO:0008270">
    <property type="term" value="F:zinc ion binding"/>
    <property type="evidence" value="ECO:0007669"/>
    <property type="project" value="UniProtKB-KW"/>
</dbReference>
<dbReference type="InterPro" id="IPR029071">
    <property type="entry name" value="Ubiquitin-like_domsf"/>
</dbReference>
<protein>
    <recommendedName>
        <fullName evidence="2">RING-type domain-containing protein</fullName>
    </recommendedName>
</protein>
<dbReference type="SMART" id="SM00184">
    <property type="entry name" value="RING"/>
    <property type="match status" value="1"/>
</dbReference>
<feature type="domain" description="RING-type" evidence="2">
    <location>
        <begin position="286"/>
        <end position="325"/>
    </location>
</feature>
<organism evidence="3 4">
    <name type="scientific">Circinella minor</name>
    <dbReference type="NCBI Taxonomy" id="1195481"/>
    <lineage>
        <taxon>Eukaryota</taxon>
        <taxon>Fungi</taxon>
        <taxon>Fungi incertae sedis</taxon>
        <taxon>Mucoromycota</taxon>
        <taxon>Mucoromycotina</taxon>
        <taxon>Mucoromycetes</taxon>
        <taxon>Mucorales</taxon>
        <taxon>Lichtheimiaceae</taxon>
        <taxon>Circinella</taxon>
    </lineage>
</organism>
<keyword evidence="4" id="KW-1185">Reference proteome</keyword>
<proteinExistence type="predicted"/>
<dbReference type="Gene3D" id="3.30.40.10">
    <property type="entry name" value="Zinc/RING finger domain, C3HC4 (zinc finger)"/>
    <property type="match status" value="1"/>
</dbReference>
<dbReference type="GO" id="GO:0061630">
    <property type="term" value="F:ubiquitin protein ligase activity"/>
    <property type="evidence" value="ECO:0007669"/>
    <property type="project" value="TreeGrafter"/>
</dbReference>
<sequence length="332" mass="37883">MDQPEQQTILIAEIPGFTINVPANDDEPVQFIMDRVTNKLVNTEVGNLFWNSIHLDGEIIEDGEKSMRYYKLFGRTLTYKSNFAANPDQAIQFDNKVKLVPSHRKSIMNGKLILVNIVTAHGTHKNILIYRHDMVSNVKKTILSQATESKESSSCKMIPKAKEHQFQLYFNGLQMKDNHTIDNYDCKCTDYEMVYPHGYSRFELGDTLTPCPNCGDSTNVIPLTVGFVKCHYRIFGVKQDGSTYKSDWYQVLPEDQYQVYDPKKQVSWRRLGFEARPLTASTNEPCTICLKILEDDDKSTVTLECSHQFHAECISSWHLTCPMCRAGSPGSL</sequence>
<keyword evidence="1" id="KW-0862">Zinc</keyword>
<dbReference type="OrthoDB" id="2272575at2759"/>
<dbReference type="PROSITE" id="PS50089">
    <property type="entry name" value="ZF_RING_2"/>
    <property type="match status" value="1"/>
</dbReference>